<dbReference type="Gene3D" id="3.40.50.2300">
    <property type="match status" value="2"/>
</dbReference>
<dbReference type="CDD" id="cd06347">
    <property type="entry name" value="PBP1_ABC_LivK_ligand_binding-like"/>
    <property type="match status" value="1"/>
</dbReference>
<dbReference type="SUPFAM" id="SSF53822">
    <property type="entry name" value="Periplasmic binding protein-like I"/>
    <property type="match status" value="1"/>
</dbReference>
<keyword evidence="2" id="KW-0732">Signal</keyword>
<gene>
    <name evidence="4" type="ORF">FD01_GL001854</name>
</gene>
<comment type="caution">
    <text evidence="4">The sequence shown here is derived from an EMBL/GenBank/DDBJ whole genome shotgun (WGS) entry which is preliminary data.</text>
</comment>
<dbReference type="Proteomes" id="UP000051790">
    <property type="component" value="Unassembled WGS sequence"/>
</dbReference>
<dbReference type="Pfam" id="PF13458">
    <property type="entry name" value="Peripla_BP_6"/>
    <property type="match status" value="1"/>
</dbReference>
<evidence type="ECO:0000256" key="2">
    <source>
        <dbReference type="ARBA" id="ARBA00022729"/>
    </source>
</evidence>
<dbReference type="PATRIC" id="fig|1423769.4.peg.1988"/>
<protein>
    <submittedName>
        <fullName evidence="4">ABC-type branched-chain amino acid transport system, periplasmic component</fullName>
    </submittedName>
</protein>
<keyword evidence="5" id="KW-1185">Reference proteome</keyword>
<dbReference type="InterPro" id="IPR051010">
    <property type="entry name" value="BCAA_transport"/>
</dbReference>
<dbReference type="InterPro" id="IPR028082">
    <property type="entry name" value="Peripla_BP_I"/>
</dbReference>
<dbReference type="PANTHER" id="PTHR30483">
    <property type="entry name" value="LEUCINE-SPECIFIC-BINDING PROTEIN"/>
    <property type="match status" value="1"/>
</dbReference>
<name>A0A0R1QDC7_9LACO</name>
<dbReference type="AlphaFoldDB" id="A0A0R1QDC7"/>
<proteinExistence type="inferred from homology"/>
<dbReference type="InterPro" id="IPR028081">
    <property type="entry name" value="Leu-bd"/>
</dbReference>
<comment type="similarity">
    <text evidence="1">Belongs to the leucine-binding protein family.</text>
</comment>
<organism evidence="4 5">
    <name type="scientific">Lacticaseibacillus manihotivorans DSM 13343 = JCM 12514</name>
    <dbReference type="NCBI Taxonomy" id="1423769"/>
    <lineage>
        <taxon>Bacteria</taxon>
        <taxon>Bacillati</taxon>
        <taxon>Bacillota</taxon>
        <taxon>Bacilli</taxon>
        <taxon>Lactobacillales</taxon>
        <taxon>Lactobacillaceae</taxon>
        <taxon>Lacticaseibacillus</taxon>
    </lineage>
</organism>
<sequence>MGLITPLGDWPHPQTDGAIFNELQTVARAASRQNEKKGRILMKKTITKFVGAAATVAAIMAMAGCTAKNSSAKGNTATGDKVKIGLNMELSGAAAGYGEQQKQGFQLAVKEINKAGGIKVGDKKMKIQTVIQDNKTTTSGSASVAAQLATKDKVTAVVGPATTNDGTASIPNMTKAYVPTVSPSATDPDYTLQKNGKVQTYVFRACFNNDLQGETAAHFANNTLKAKNVAILQDNSSDYGTGLASAFKKAFKGSVVSKQSFAEGDKDFNALLTNIKSKNIDAIYVPGYYSEVGLIIKQARQAGINVPIIGSDGMADPKLAKIAGDQNASKIYYTTPFSTMSGATNKTAKKFMADFKAAYGQDAPTFSALAYDSVLMIKQAIEDAKSTNSVKVAQALAKIKDMPAVTGTTSVDKNHDPEKPIVVEQMTKGKVVSATAVK</sequence>
<evidence type="ECO:0000259" key="3">
    <source>
        <dbReference type="Pfam" id="PF13458"/>
    </source>
</evidence>
<feature type="domain" description="Leucine-binding protein" evidence="3">
    <location>
        <begin position="81"/>
        <end position="429"/>
    </location>
</feature>
<dbReference type="PANTHER" id="PTHR30483:SF6">
    <property type="entry name" value="PERIPLASMIC BINDING PROTEIN OF ABC TRANSPORTER FOR NATURAL AMINO ACIDS"/>
    <property type="match status" value="1"/>
</dbReference>
<dbReference type="EMBL" id="AZEU01000222">
    <property type="protein sequence ID" value="KRL42585.1"/>
    <property type="molecule type" value="Genomic_DNA"/>
</dbReference>
<evidence type="ECO:0000313" key="5">
    <source>
        <dbReference type="Proteomes" id="UP000051790"/>
    </source>
</evidence>
<reference evidence="4 5" key="1">
    <citation type="journal article" date="2015" name="Genome Announc.">
        <title>Expanding the biotechnology potential of lactobacilli through comparative genomics of 213 strains and associated genera.</title>
        <authorList>
            <person name="Sun Z."/>
            <person name="Harris H.M."/>
            <person name="McCann A."/>
            <person name="Guo C."/>
            <person name="Argimon S."/>
            <person name="Zhang W."/>
            <person name="Yang X."/>
            <person name="Jeffery I.B."/>
            <person name="Cooney J.C."/>
            <person name="Kagawa T.F."/>
            <person name="Liu W."/>
            <person name="Song Y."/>
            <person name="Salvetti E."/>
            <person name="Wrobel A."/>
            <person name="Rasinkangas P."/>
            <person name="Parkhill J."/>
            <person name="Rea M.C."/>
            <person name="O'Sullivan O."/>
            <person name="Ritari J."/>
            <person name="Douillard F.P."/>
            <person name="Paul Ross R."/>
            <person name="Yang R."/>
            <person name="Briner A.E."/>
            <person name="Felis G.E."/>
            <person name="de Vos W.M."/>
            <person name="Barrangou R."/>
            <person name="Klaenhammer T.R."/>
            <person name="Caufield P.W."/>
            <person name="Cui Y."/>
            <person name="Zhang H."/>
            <person name="O'Toole P.W."/>
        </authorList>
    </citation>
    <scope>NUCLEOTIDE SEQUENCE [LARGE SCALE GENOMIC DNA]</scope>
    <source>
        <strain evidence="4 5">DSM 13343</strain>
    </source>
</reference>
<evidence type="ECO:0000313" key="4">
    <source>
        <dbReference type="EMBL" id="KRL42585.1"/>
    </source>
</evidence>
<accession>A0A0R1QDC7</accession>
<evidence type="ECO:0000256" key="1">
    <source>
        <dbReference type="ARBA" id="ARBA00010062"/>
    </source>
</evidence>